<sequence length="55" mass="6769">MDDFCDDFDGIDWEDWMIIGPLSEDIAREKREQDRIQNELDDEGDEYWDIINEKW</sequence>
<evidence type="ECO:0000313" key="2">
    <source>
        <dbReference type="Proteomes" id="UP000008561"/>
    </source>
</evidence>
<dbReference type="AlphaFoldDB" id="A8ZS77"/>
<protein>
    <submittedName>
        <fullName evidence="1">Uncharacterized protein</fullName>
    </submittedName>
</protein>
<accession>A8ZS77</accession>
<dbReference type="HOGENOM" id="CLU_3024744_0_0_7"/>
<dbReference type="Proteomes" id="UP000008561">
    <property type="component" value="Chromosome"/>
</dbReference>
<dbReference type="RefSeq" id="WP_012173714.1">
    <property type="nucleotide sequence ID" value="NC_009943.1"/>
</dbReference>
<dbReference type="KEGG" id="dol:Dole_0285"/>
<evidence type="ECO:0000313" key="1">
    <source>
        <dbReference type="EMBL" id="ABW66095.1"/>
    </source>
</evidence>
<reference evidence="1 2" key="1">
    <citation type="submission" date="2007-10" db="EMBL/GenBank/DDBJ databases">
        <title>Complete sequence of Desulfococcus oleovorans Hxd3.</title>
        <authorList>
            <consortium name="US DOE Joint Genome Institute"/>
            <person name="Copeland A."/>
            <person name="Lucas S."/>
            <person name="Lapidus A."/>
            <person name="Barry K."/>
            <person name="Glavina del Rio T."/>
            <person name="Dalin E."/>
            <person name="Tice H."/>
            <person name="Pitluck S."/>
            <person name="Kiss H."/>
            <person name="Brettin T."/>
            <person name="Bruce D."/>
            <person name="Detter J.C."/>
            <person name="Han C."/>
            <person name="Schmutz J."/>
            <person name="Larimer F."/>
            <person name="Land M."/>
            <person name="Hauser L."/>
            <person name="Kyrpides N."/>
            <person name="Kim E."/>
            <person name="Wawrik B."/>
            <person name="Richardson P."/>
        </authorList>
    </citation>
    <scope>NUCLEOTIDE SEQUENCE [LARGE SCALE GENOMIC DNA]</scope>
    <source>
        <strain evidence="2">DSM 6200 / JCM 39069 / Hxd3</strain>
    </source>
</reference>
<organism evidence="1 2">
    <name type="scientific">Desulfosudis oleivorans (strain DSM 6200 / JCM 39069 / Hxd3)</name>
    <name type="common">Desulfococcus oleovorans</name>
    <dbReference type="NCBI Taxonomy" id="96561"/>
    <lineage>
        <taxon>Bacteria</taxon>
        <taxon>Pseudomonadati</taxon>
        <taxon>Thermodesulfobacteriota</taxon>
        <taxon>Desulfobacteria</taxon>
        <taxon>Desulfobacterales</taxon>
        <taxon>Desulfosudaceae</taxon>
        <taxon>Desulfosudis</taxon>
    </lineage>
</organism>
<dbReference type="STRING" id="96561.Dole_0285"/>
<dbReference type="EMBL" id="CP000859">
    <property type="protein sequence ID" value="ABW66095.1"/>
    <property type="molecule type" value="Genomic_DNA"/>
</dbReference>
<name>A8ZS77_DESOH</name>
<keyword evidence="2" id="KW-1185">Reference proteome</keyword>
<gene>
    <name evidence="1" type="ordered locus">Dole_0285</name>
</gene>
<proteinExistence type="predicted"/>